<dbReference type="PANTHER" id="PTHR47654">
    <property type="entry name" value="ZN(II)2CYS6 TRANSCRIPTION FACTOR (EUROFUNG)-RELATED"/>
    <property type="match status" value="1"/>
</dbReference>
<evidence type="ECO:0000313" key="8">
    <source>
        <dbReference type="EMBL" id="KAJ5362772.1"/>
    </source>
</evidence>
<evidence type="ECO:0000259" key="7">
    <source>
        <dbReference type="PROSITE" id="PS50048"/>
    </source>
</evidence>
<evidence type="ECO:0000256" key="3">
    <source>
        <dbReference type="ARBA" id="ARBA00023125"/>
    </source>
</evidence>
<feature type="compositionally biased region" description="Polar residues" evidence="6">
    <location>
        <begin position="1"/>
        <end position="11"/>
    </location>
</feature>
<evidence type="ECO:0000256" key="2">
    <source>
        <dbReference type="ARBA" id="ARBA00023015"/>
    </source>
</evidence>
<dbReference type="SMART" id="SM00906">
    <property type="entry name" value="Fungal_trans"/>
    <property type="match status" value="1"/>
</dbReference>
<keyword evidence="1" id="KW-0479">Metal-binding</keyword>
<name>A0A9W9UZ28_PENBR</name>
<dbReference type="Proteomes" id="UP001148299">
    <property type="component" value="Unassembled WGS sequence"/>
</dbReference>
<evidence type="ECO:0000256" key="5">
    <source>
        <dbReference type="ARBA" id="ARBA00023242"/>
    </source>
</evidence>
<keyword evidence="5" id="KW-0539">Nucleus</keyword>
<keyword evidence="2" id="KW-0805">Transcription regulation</keyword>
<organism evidence="8 9">
    <name type="scientific">Penicillium brevicompactum</name>
    <dbReference type="NCBI Taxonomy" id="5074"/>
    <lineage>
        <taxon>Eukaryota</taxon>
        <taxon>Fungi</taxon>
        <taxon>Dikarya</taxon>
        <taxon>Ascomycota</taxon>
        <taxon>Pezizomycotina</taxon>
        <taxon>Eurotiomycetes</taxon>
        <taxon>Eurotiomycetidae</taxon>
        <taxon>Eurotiales</taxon>
        <taxon>Aspergillaceae</taxon>
        <taxon>Penicillium</taxon>
    </lineage>
</organism>
<dbReference type="AlphaFoldDB" id="A0A9W9UZ28"/>
<keyword evidence="4" id="KW-0804">Transcription</keyword>
<dbReference type="InterPro" id="IPR036864">
    <property type="entry name" value="Zn2-C6_fun-type_DNA-bd_sf"/>
</dbReference>
<reference evidence="8" key="2">
    <citation type="journal article" date="2023" name="IMA Fungus">
        <title>Comparative genomic study of the Penicillium genus elucidates a diverse pangenome and 15 lateral gene transfer events.</title>
        <authorList>
            <person name="Petersen C."/>
            <person name="Sorensen T."/>
            <person name="Nielsen M.R."/>
            <person name="Sondergaard T.E."/>
            <person name="Sorensen J.L."/>
            <person name="Fitzpatrick D.A."/>
            <person name="Frisvad J.C."/>
            <person name="Nielsen K.L."/>
        </authorList>
    </citation>
    <scope>NUCLEOTIDE SEQUENCE</scope>
    <source>
        <strain evidence="8">IBT 35675</strain>
    </source>
</reference>
<sequence>MSGRPSLNHSLQPEPHPSARNDYASFAAVEEADISPSTTSNPVTFDTHRDDVRDPRATTRNLDQSTNAKVAIPRLDLPVASQSSRVGRACHNCRKQKNKCSGDQPTCLRCQENNIPCVYVDGKRERNAKHLTAVTSRLEHYETLVRDIYPKVDLEVARFVDQALGKISSLSLSSPTTATQLDENAQNDSPTPPPVPYMEHTLEDYNSDISLQATGFFGEHSARAWLYRLKRLIASKGSTPSDPTEEYTHLSLASCGFFVDESSISLGNGLDVLAYPTQTVADELVDRYFKVAHASFPLIGKEVFLSQCRSFYSKSTMQPGVKWMALLNIVFAIAAKHSELMGDQGLIDHNTHIVYFSRAWKLSMNEAVMLEHPNLQQTQIEGLFSLYFLSTGQINRAWRMCGIAIQSAIAMGIQLRSDSLNIKHVSKETRYRLWWALYLLDTLLCVATGRMPRMHREHCTTPLPVPYKEESFWDEQVMGVIQDSQARASLVASFLAYNTSNPSGQPDLGLGPLPSPHQQSSPVRKLRANLSPYLIYSIDLSNVMREAIEILYAPEAVRKSALETQQAMKSLNNTAEHWFARLPAAYRFTDPGADNAVARQRTCLAFQYYSTKLVISQPALRFLFSGDDYVSPGHNQMGLVCFNTASQMVDLLPSEPNITWLLGYSPWWCILHYLTQSIVVLISHLVIQSTERGNLDSKSLEQVQKVLRWMSELSTRDPAFERAWLIFTEFLSSQGFNVGLT</sequence>
<dbReference type="InterPro" id="IPR053230">
    <property type="entry name" value="Trans_reg_galc"/>
</dbReference>
<evidence type="ECO:0000256" key="4">
    <source>
        <dbReference type="ARBA" id="ARBA00023163"/>
    </source>
</evidence>
<keyword evidence="9" id="KW-1185">Reference proteome</keyword>
<dbReference type="Gene3D" id="4.10.240.10">
    <property type="entry name" value="Zn(2)-C6 fungal-type DNA-binding domain"/>
    <property type="match status" value="1"/>
</dbReference>
<dbReference type="SMART" id="SM00066">
    <property type="entry name" value="GAL4"/>
    <property type="match status" value="1"/>
</dbReference>
<dbReference type="GO" id="GO:0008270">
    <property type="term" value="F:zinc ion binding"/>
    <property type="evidence" value="ECO:0007669"/>
    <property type="project" value="InterPro"/>
</dbReference>
<dbReference type="CDD" id="cd00067">
    <property type="entry name" value="GAL4"/>
    <property type="match status" value="1"/>
</dbReference>
<evidence type="ECO:0000256" key="6">
    <source>
        <dbReference type="SAM" id="MobiDB-lite"/>
    </source>
</evidence>
<keyword evidence="3" id="KW-0238">DNA-binding</keyword>
<dbReference type="Pfam" id="PF00172">
    <property type="entry name" value="Zn_clus"/>
    <property type="match status" value="1"/>
</dbReference>
<comment type="caution">
    <text evidence="8">The sequence shown here is derived from an EMBL/GenBank/DDBJ whole genome shotgun (WGS) entry which is preliminary data.</text>
</comment>
<dbReference type="Pfam" id="PF04082">
    <property type="entry name" value="Fungal_trans"/>
    <property type="match status" value="1"/>
</dbReference>
<feature type="region of interest" description="Disordered" evidence="6">
    <location>
        <begin position="1"/>
        <end position="55"/>
    </location>
</feature>
<dbReference type="GO" id="GO:0003677">
    <property type="term" value="F:DNA binding"/>
    <property type="evidence" value="ECO:0007669"/>
    <property type="project" value="UniProtKB-KW"/>
</dbReference>
<dbReference type="InterPro" id="IPR007219">
    <property type="entry name" value="XnlR_reg_dom"/>
</dbReference>
<gene>
    <name evidence="8" type="ORF">N7541_003616</name>
</gene>
<proteinExistence type="predicted"/>
<dbReference type="InterPro" id="IPR001138">
    <property type="entry name" value="Zn2Cys6_DnaBD"/>
</dbReference>
<dbReference type="PROSITE" id="PS50048">
    <property type="entry name" value="ZN2_CY6_FUNGAL_2"/>
    <property type="match status" value="1"/>
</dbReference>
<dbReference type="GO" id="GO:0000981">
    <property type="term" value="F:DNA-binding transcription factor activity, RNA polymerase II-specific"/>
    <property type="evidence" value="ECO:0007669"/>
    <property type="project" value="InterPro"/>
</dbReference>
<dbReference type="PROSITE" id="PS00463">
    <property type="entry name" value="ZN2_CY6_FUNGAL_1"/>
    <property type="match status" value="1"/>
</dbReference>
<dbReference type="CDD" id="cd12148">
    <property type="entry name" value="fungal_TF_MHR"/>
    <property type="match status" value="1"/>
</dbReference>
<feature type="domain" description="Zn(2)-C6 fungal-type" evidence="7">
    <location>
        <begin position="89"/>
        <end position="119"/>
    </location>
</feature>
<evidence type="ECO:0000313" key="9">
    <source>
        <dbReference type="Proteomes" id="UP001148299"/>
    </source>
</evidence>
<feature type="compositionally biased region" description="Polar residues" evidence="6">
    <location>
        <begin position="35"/>
        <end position="44"/>
    </location>
</feature>
<evidence type="ECO:0000256" key="1">
    <source>
        <dbReference type="ARBA" id="ARBA00022723"/>
    </source>
</evidence>
<feature type="compositionally biased region" description="Basic and acidic residues" evidence="6">
    <location>
        <begin position="46"/>
        <end position="55"/>
    </location>
</feature>
<reference evidence="8" key="1">
    <citation type="submission" date="2022-12" db="EMBL/GenBank/DDBJ databases">
        <authorList>
            <person name="Petersen C."/>
        </authorList>
    </citation>
    <scope>NUCLEOTIDE SEQUENCE</scope>
    <source>
        <strain evidence="8">IBT 35675</strain>
    </source>
</reference>
<accession>A0A9W9UZ28</accession>
<protein>
    <recommendedName>
        <fullName evidence="7">Zn(2)-C6 fungal-type domain-containing protein</fullName>
    </recommendedName>
</protein>
<dbReference type="GO" id="GO:0006351">
    <property type="term" value="P:DNA-templated transcription"/>
    <property type="evidence" value="ECO:0007669"/>
    <property type="project" value="InterPro"/>
</dbReference>
<dbReference type="SUPFAM" id="SSF57701">
    <property type="entry name" value="Zn2/Cys6 DNA-binding domain"/>
    <property type="match status" value="1"/>
</dbReference>
<dbReference type="PANTHER" id="PTHR47654:SF1">
    <property type="entry name" value="ZN(II)2CYS6 TRANSCRIPTION FACTOR (EUROFUNG)"/>
    <property type="match status" value="1"/>
</dbReference>
<dbReference type="EMBL" id="JAPZBR010000002">
    <property type="protein sequence ID" value="KAJ5362772.1"/>
    <property type="molecule type" value="Genomic_DNA"/>
</dbReference>